<feature type="domain" description="Trichome birefringence-like C-terminal" evidence="2">
    <location>
        <begin position="3"/>
        <end position="86"/>
    </location>
</feature>
<evidence type="ECO:0000259" key="2">
    <source>
        <dbReference type="Pfam" id="PF13839"/>
    </source>
</evidence>
<evidence type="ECO:0000313" key="3">
    <source>
        <dbReference type="EMBL" id="KAF0926037.1"/>
    </source>
</evidence>
<dbReference type="OrthoDB" id="630188at2759"/>
<comment type="similarity">
    <text evidence="1">Belongs to the PC-esterase family. TBL subfamily.</text>
</comment>
<sequence>MEVESLLYLLASCSPSELVYWDGEENRFQQWAFREHNATVSIFWSPFLVKVTEKAKHASVRHNNMFLDSFDEQWLSRLWALDAVVVGCHDCAEFNHTEIPFFGIFKEAVHRTLAEINRRHVAGGADKNKNKEWIIFIEDVGSSERGCSRKSTQGYKIYYHYNICALD</sequence>
<proteinExistence type="inferred from homology"/>
<evidence type="ECO:0000313" key="4">
    <source>
        <dbReference type="Proteomes" id="UP000479710"/>
    </source>
</evidence>
<protein>
    <recommendedName>
        <fullName evidence="2">Trichome birefringence-like C-terminal domain-containing protein</fullName>
    </recommendedName>
</protein>
<dbReference type="Proteomes" id="UP000479710">
    <property type="component" value="Unassembled WGS sequence"/>
</dbReference>
<dbReference type="EMBL" id="SPHZ02000003">
    <property type="protein sequence ID" value="KAF0926037.1"/>
    <property type="molecule type" value="Genomic_DNA"/>
</dbReference>
<name>A0A6G1EN39_9ORYZ</name>
<dbReference type="InterPro" id="IPR026057">
    <property type="entry name" value="TBL_C"/>
</dbReference>
<accession>A0A6G1EN39</accession>
<organism evidence="3 4">
    <name type="scientific">Oryza meyeriana var. granulata</name>
    <dbReference type="NCBI Taxonomy" id="110450"/>
    <lineage>
        <taxon>Eukaryota</taxon>
        <taxon>Viridiplantae</taxon>
        <taxon>Streptophyta</taxon>
        <taxon>Embryophyta</taxon>
        <taxon>Tracheophyta</taxon>
        <taxon>Spermatophyta</taxon>
        <taxon>Magnoliopsida</taxon>
        <taxon>Liliopsida</taxon>
        <taxon>Poales</taxon>
        <taxon>Poaceae</taxon>
        <taxon>BOP clade</taxon>
        <taxon>Oryzoideae</taxon>
        <taxon>Oryzeae</taxon>
        <taxon>Oryzinae</taxon>
        <taxon>Oryza</taxon>
        <taxon>Oryza meyeriana</taxon>
    </lineage>
</organism>
<keyword evidence="4" id="KW-1185">Reference proteome</keyword>
<dbReference type="GO" id="GO:0016740">
    <property type="term" value="F:transferase activity"/>
    <property type="evidence" value="ECO:0007669"/>
    <property type="project" value="InterPro"/>
</dbReference>
<gene>
    <name evidence="3" type="ORF">E2562_020719</name>
</gene>
<evidence type="ECO:0000256" key="1">
    <source>
        <dbReference type="ARBA" id="ARBA00007727"/>
    </source>
</evidence>
<dbReference type="Pfam" id="PF13839">
    <property type="entry name" value="PC-Esterase"/>
    <property type="match status" value="1"/>
</dbReference>
<dbReference type="AlphaFoldDB" id="A0A6G1EN39"/>
<comment type="caution">
    <text evidence="3">The sequence shown here is derived from an EMBL/GenBank/DDBJ whole genome shotgun (WGS) entry which is preliminary data.</text>
</comment>
<reference evidence="3 4" key="1">
    <citation type="submission" date="2019-11" db="EMBL/GenBank/DDBJ databases">
        <title>Whole genome sequence of Oryza granulata.</title>
        <authorList>
            <person name="Li W."/>
        </authorList>
    </citation>
    <scope>NUCLEOTIDE SEQUENCE [LARGE SCALE GENOMIC DNA]</scope>
    <source>
        <strain evidence="4">cv. Menghai</strain>
        <tissue evidence="3">Leaf</tissue>
    </source>
</reference>